<feature type="compositionally biased region" description="Polar residues" evidence="1">
    <location>
        <begin position="143"/>
        <end position="158"/>
    </location>
</feature>
<reference evidence="2" key="1">
    <citation type="submission" date="2021-06" db="EMBL/GenBank/DDBJ databases">
        <title>Updating the genus Pseudomonas: Description of 43 new species and partition of the Pseudomonas putida group.</title>
        <authorList>
            <person name="Girard L."/>
            <person name="Lood C."/>
            <person name="Vandamme P."/>
            <person name="Rokni-Zadeh H."/>
            <person name="Van Noort V."/>
            <person name="Hofte M."/>
            <person name="Lavigne R."/>
            <person name="De Mot R."/>
        </authorList>
    </citation>
    <scope>NUCLEOTIDE SEQUENCE</scope>
    <source>
        <strain evidence="2">SWRI79</strain>
    </source>
</reference>
<dbReference type="EMBL" id="JAHSTV010000010">
    <property type="protein sequence ID" value="MBV4465799.1"/>
    <property type="molecule type" value="Genomic_DNA"/>
</dbReference>
<gene>
    <name evidence="2" type="ORF">KVG95_20935</name>
</gene>
<feature type="region of interest" description="Disordered" evidence="1">
    <location>
        <begin position="141"/>
        <end position="179"/>
    </location>
</feature>
<accession>A0ABS6PZX7</accession>
<evidence type="ECO:0000313" key="3">
    <source>
        <dbReference type="Proteomes" id="UP000886900"/>
    </source>
</evidence>
<proteinExistence type="predicted"/>
<dbReference type="RefSeq" id="WP_217857774.1">
    <property type="nucleotide sequence ID" value="NZ_JAHSTV010000010.1"/>
</dbReference>
<protein>
    <submittedName>
        <fullName evidence="2">Uncharacterized protein</fullName>
    </submittedName>
</protein>
<keyword evidence="3" id="KW-1185">Reference proteome</keyword>
<name>A0ABS6PZX7_9PSED</name>
<comment type="caution">
    <text evidence="2">The sequence shown here is derived from an EMBL/GenBank/DDBJ whole genome shotgun (WGS) entry which is preliminary data.</text>
</comment>
<evidence type="ECO:0000313" key="2">
    <source>
        <dbReference type="EMBL" id="MBV4465799.1"/>
    </source>
</evidence>
<evidence type="ECO:0000256" key="1">
    <source>
        <dbReference type="SAM" id="MobiDB-lite"/>
    </source>
</evidence>
<dbReference type="Proteomes" id="UP000886900">
    <property type="component" value="Unassembled WGS sequence"/>
</dbReference>
<organism evidence="2 3">
    <name type="scientific">Pseudomonas farris</name>
    <dbReference type="NCBI Taxonomy" id="2841207"/>
    <lineage>
        <taxon>Bacteria</taxon>
        <taxon>Pseudomonadati</taxon>
        <taxon>Pseudomonadota</taxon>
        <taxon>Gammaproteobacteria</taxon>
        <taxon>Pseudomonadales</taxon>
        <taxon>Pseudomonadaceae</taxon>
        <taxon>Pseudomonas</taxon>
    </lineage>
</organism>
<sequence length="179" mass="20626">MKNKVNAKPNWNADGIALSVFEPGSLSYEHLIQERVTRAFQHQPSTLIYDALALSYNQIKKGDLMLLELPNRPTISNLRKTLEARGLEEEDYRLFRSNCDEHGQRAPKDNRPLVLHRLSEKVMRTVQQYLTIAAKMAEEAKQRGTSHNFTQDENQKNPQPVEKVSAEHQNLIYSLNDKD</sequence>